<dbReference type="InterPro" id="IPR016439">
    <property type="entry name" value="Lag1/Lac1-like"/>
</dbReference>
<comment type="caution">
    <text evidence="8">The sequence shown here is derived from an EMBL/GenBank/DDBJ whole genome shotgun (WGS) entry which is preliminary data.</text>
</comment>
<dbReference type="PROSITE" id="PS50922">
    <property type="entry name" value="TLC"/>
    <property type="match status" value="1"/>
</dbReference>
<evidence type="ECO:0000313" key="9">
    <source>
        <dbReference type="Proteomes" id="UP001489004"/>
    </source>
</evidence>
<feature type="transmembrane region" description="Helical" evidence="6">
    <location>
        <begin position="242"/>
        <end position="263"/>
    </location>
</feature>
<evidence type="ECO:0000256" key="5">
    <source>
        <dbReference type="PROSITE-ProRule" id="PRU00205"/>
    </source>
</evidence>
<dbReference type="Proteomes" id="UP001489004">
    <property type="component" value="Unassembled WGS sequence"/>
</dbReference>
<feature type="domain" description="TLC" evidence="7">
    <location>
        <begin position="68"/>
        <end position="274"/>
    </location>
</feature>
<dbReference type="InterPro" id="IPR006634">
    <property type="entry name" value="TLC-dom"/>
</dbReference>
<dbReference type="Pfam" id="PF03798">
    <property type="entry name" value="TRAM_LAG1_CLN8"/>
    <property type="match status" value="1"/>
</dbReference>
<evidence type="ECO:0000256" key="1">
    <source>
        <dbReference type="ARBA" id="ARBA00004141"/>
    </source>
</evidence>
<dbReference type="GO" id="GO:0050291">
    <property type="term" value="F:sphingosine N-acyltransferase activity"/>
    <property type="evidence" value="ECO:0007669"/>
    <property type="project" value="InterPro"/>
</dbReference>
<dbReference type="AlphaFoldDB" id="A0AAW1PR36"/>
<keyword evidence="3 6" id="KW-1133">Transmembrane helix</keyword>
<dbReference type="GO" id="GO:0046513">
    <property type="term" value="P:ceramide biosynthetic process"/>
    <property type="evidence" value="ECO:0007669"/>
    <property type="project" value="InterPro"/>
</dbReference>
<dbReference type="SMART" id="SM00724">
    <property type="entry name" value="TLC"/>
    <property type="match status" value="1"/>
</dbReference>
<feature type="transmembrane region" description="Helical" evidence="6">
    <location>
        <begin position="73"/>
        <end position="92"/>
    </location>
</feature>
<sequence length="286" mass="33093">MAHLKGSTVSGRDTAGDYMAAIGLSLLFPVLRWTLHETVFQPVALHLLSDPPHQKGQLIPARTFNKAQKFCEALWKFLVYGTFFALGLNAIHDQPYLRDTSFFWRGWPYQQFGGRLRTLYCVEMAHYLSSVFMLLLWETRRKDFLVMMTHHLATLALIVLSYSADFVRVGSSIMVLHDACDIFLEGAKMLNYLKFEKTSTAVFVVFVIVWIALRLVYFPFWIIHSTSWGMWTVLDYKTQSSWTIDALNAMLYLLLVMHIYWFVLIMKIAWCKITTGVSADSREDDD</sequence>
<evidence type="ECO:0000259" key="7">
    <source>
        <dbReference type="PROSITE" id="PS50922"/>
    </source>
</evidence>
<feature type="transmembrane region" description="Helical" evidence="6">
    <location>
        <begin position="117"/>
        <end position="137"/>
    </location>
</feature>
<keyword evidence="4 5" id="KW-0472">Membrane</keyword>
<feature type="transmembrane region" description="Helical" evidence="6">
    <location>
        <begin position="199"/>
        <end position="222"/>
    </location>
</feature>
<name>A0AAW1PR36_9CHLO</name>
<dbReference type="PANTHER" id="PTHR12560">
    <property type="entry name" value="LONGEVITY ASSURANCE FACTOR 1 LAG1"/>
    <property type="match status" value="1"/>
</dbReference>
<keyword evidence="9" id="KW-1185">Reference proteome</keyword>
<comment type="subcellular location">
    <subcellularLocation>
        <location evidence="1">Membrane</location>
        <topology evidence="1">Multi-pass membrane protein</topology>
    </subcellularLocation>
</comment>
<gene>
    <name evidence="8" type="ORF">WJX72_012030</name>
</gene>
<dbReference type="EMBL" id="JALJOR010000009">
    <property type="protein sequence ID" value="KAK9811896.1"/>
    <property type="molecule type" value="Genomic_DNA"/>
</dbReference>
<evidence type="ECO:0000256" key="2">
    <source>
        <dbReference type="ARBA" id="ARBA00022692"/>
    </source>
</evidence>
<reference evidence="8 9" key="1">
    <citation type="journal article" date="2024" name="Nat. Commun.">
        <title>Phylogenomics reveals the evolutionary origins of lichenization in chlorophyte algae.</title>
        <authorList>
            <person name="Puginier C."/>
            <person name="Libourel C."/>
            <person name="Otte J."/>
            <person name="Skaloud P."/>
            <person name="Haon M."/>
            <person name="Grisel S."/>
            <person name="Petersen M."/>
            <person name="Berrin J.G."/>
            <person name="Delaux P.M."/>
            <person name="Dal Grande F."/>
            <person name="Keller J."/>
        </authorList>
    </citation>
    <scope>NUCLEOTIDE SEQUENCE [LARGE SCALE GENOMIC DNA]</scope>
    <source>
        <strain evidence="8 9">SAG 2043</strain>
    </source>
</reference>
<dbReference type="PANTHER" id="PTHR12560:SF0">
    <property type="entry name" value="LD18904P"/>
    <property type="match status" value="1"/>
</dbReference>
<proteinExistence type="predicted"/>
<protein>
    <recommendedName>
        <fullName evidence="7">TLC domain-containing protein</fullName>
    </recommendedName>
</protein>
<dbReference type="GO" id="GO:0005789">
    <property type="term" value="C:endoplasmic reticulum membrane"/>
    <property type="evidence" value="ECO:0007669"/>
    <property type="project" value="UniProtKB-SubCell"/>
</dbReference>
<keyword evidence="2 5" id="KW-0812">Transmembrane</keyword>
<evidence type="ECO:0000313" key="8">
    <source>
        <dbReference type="EMBL" id="KAK9811896.1"/>
    </source>
</evidence>
<evidence type="ECO:0000256" key="3">
    <source>
        <dbReference type="ARBA" id="ARBA00022989"/>
    </source>
</evidence>
<evidence type="ECO:0000256" key="6">
    <source>
        <dbReference type="SAM" id="Phobius"/>
    </source>
</evidence>
<evidence type="ECO:0000256" key="4">
    <source>
        <dbReference type="ARBA" id="ARBA00023136"/>
    </source>
</evidence>
<organism evidence="8 9">
    <name type="scientific">[Myrmecia] bisecta</name>
    <dbReference type="NCBI Taxonomy" id="41462"/>
    <lineage>
        <taxon>Eukaryota</taxon>
        <taxon>Viridiplantae</taxon>
        <taxon>Chlorophyta</taxon>
        <taxon>core chlorophytes</taxon>
        <taxon>Trebouxiophyceae</taxon>
        <taxon>Trebouxiales</taxon>
        <taxon>Trebouxiaceae</taxon>
        <taxon>Myrmecia</taxon>
    </lineage>
</organism>
<accession>A0AAW1PR36</accession>